<accession>A0ABT7YWR4</accession>
<evidence type="ECO:0000313" key="2">
    <source>
        <dbReference type="Proteomes" id="UP001171902"/>
    </source>
</evidence>
<sequence>MDGTNGRIAILPGGDWFIGSREDLITARGDRVPNQGPVNLAMARALVPAAEQAAAAWDGKDALVIWAEVYGAATAAGWQNYSTDKHTVGARIFDVALIDPYILTQTAADAAAWRDAGGQQFAPLDLKMELPLERVPELGTVNGDDIPTDIEDAHQWLTSVLTETQVRLDDTGKGQAEGIIARTAGRELIAKLRHPDYAKHQRILANAPRQRSVGSHPICRCLT</sequence>
<organism evidence="1 2">
    <name type="scientific">Glycomyces tritici</name>
    <dbReference type="NCBI Taxonomy" id="2665176"/>
    <lineage>
        <taxon>Bacteria</taxon>
        <taxon>Bacillati</taxon>
        <taxon>Actinomycetota</taxon>
        <taxon>Actinomycetes</taxon>
        <taxon>Glycomycetales</taxon>
        <taxon>Glycomycetaceae</taxon>
        <taxon>Glycomyces</taxon>
    </lineage>
</organism>
<protein>
    <submittedName>
        <fullName evidence="1">Uncharacterized protein</fullName>
    </submittedName>
</protein>
<comment type="caution">
    <text evidence="1">The sequence shown here is derived from an EMBL/GenBank/DDBJ whole genome shotgun (WGS) entry which is preliminary data.</text>
</comment>
<proteinExistence type="predicted"/>
<reference evidence="1" key="1">
    <citation type="submission" date="2023-06" db="EMBL/GenBank/DDBJ databases">
        <title>Gycomyces niveus sp.nov., a novel actinomycete isolated from soil in Shouguang.</title>
        <authorList>
            <person name="Yang X."/>
            <person name="Zhao J."/>
        </authorList>
    </citation>
    <scope>NUCLEOTIDE SEQUENCE</scope>
    <source>
        <strain evidence="1">NEAU C2</strain>
    </source>
</reference>
<gene>
    <name evidence="1" type="ORF">QWI33_25145</name>
</gene>
<dbReference type="Proteomes" id="UP001171902">
    <property type="component" value="Unassembled WGS sequence"/>
</dbReference>
<keyword evidence="2" id="KW-1185">Reference proteome</keyword>
<evidence type="ECO:0000313" key="1">
    <source>
        <dbReference type="EMBL" id="MDN3243032.1"/>
    </source>
</evidence>
<dbReference type="EMBL" id="JAUEMJ010000011">
    <property type="protein sequence ID" value="MDN3243032.1"/>
    <property type="molecule type" value="Genomic_DNA"/>
</dbReference>
<name>A0ABT7YWR4_9ACTN</name>